<comment type="similarity">
    <text evidence="2">Belongs to the polysaccharide synthase family.</text>
</comment>
<feature type="transmembrane region" description="Helical" evidence="7">
    <location>
        <begin position="21"/>
        <end position="38"/>
    </location>
</feature>
<reference evidence="9" key="1">
    <citation type="submission" date="2016-10" db="EMBL/GenBank/DDBJ databases">
        <authorList>
            <person name="Varghese N."/>
            <person name="Submissions S."/>
        </authorList>
    </citation>
    <scope>NUCLEOTIDE SEQUENCE [LARGE SCALE GENOMIC DNA]</scope>
    <source>
        <strain evidence="9">DSM 22329</strain>
    </source>
</reference>
<evidence type="ECO:0000313" key="8">
    <source>
        <dbReference type="EMBL" id="SDP26913.1"/>
    </source>
</evidence>
<dbReference type="Pfam" id="PF13440">
    <property type="entry name" value="Polysacc_synt_3"/>
    <property type="match status" value="1"/>
</dbReference>
<keyword evidence="5 7" id="KW-1133">Transmembrane helix</keyword>
<feature type="transmembrane region" description="Helical" evidence="7">
    <location>
        <begin position="169"/>
        <end position="190"/>
    </location>
</feature>
<feature type="transmembrane region" description="Helical" evidence="7">
    <location>
        <begin position="44"/>
        <end position="66"/>
    </location>
</feature>
<dbReference type="GO" id="GO:0005886">
    <property type="term" value="C:plasma membrane"/>
    <property type="evidence" value="ECO:0007669"/>
    <property type="project" value="UniProtKB-SubCell"/>
</dbReference>
<feature type="transmembrane region" description="Helical" evidence="7">
    <location>
        <begin position="320"/>
        <end position="341"/>
    </location>
</feature>
<sequence length="479" mass="49108">MVRRREVRATLGSGADLALRQGIQFVVLLLLARILTPADFGTVALLAIYVSLAGVVADLGLTTAIVQSRELSRADISTAFLASTGVGLGLTVAGALLAVPLAGAFGKPALGPLAALMSASIFFTALGCVPSALLVRELQFGRLVIVGVIGTVSSGLVAVALAISNQGVWALAAQAVVMSMTTALGAWLAAQMRLSFHWAGESARRLLGMGRFVLAANVCDAVYGRGQTLLIGGVFGPAPLGQYMRADSTQQLPADAASAVVGRVALPLFARSSDNRLALANGLRTSLRSAMAVNAVVMALLASLAGPLVTVLYGPRWDQAVPLLTLLAVAGLVWPMHVMNINALYAVGAARTVFRIDLVKKGIAVALIGIGALFGLRGVASAQIVIGLVAAWINARAAEEVTGVGPRQQARLVLPIICVALATGGLLWLAQHVWSGDSALELVVLGGVGGLGYVLLARLLGATAVGDTLNMMRAGRSTP</sequence>
<dbReference type="PANTHER" id="PTHR30250">
    <property type="entry name" value="PST FAMILY PREDICTED COLANIC ACID TRANSPORTER"/>
    <property type="match status" value="1"/>
</dbReference>
<evidence type="ECO:0000256" key="2">
    <source>
        <dbReference type="ARBA" id="ARBA00007430"/>
    </source>
</evidence>
<evidence type="ECO:0000256" key="7">
    <source>
        <dbReference type="SAM" id="Phobius"/>
    </source>
</evidence>
<protein>
    <submittedName>
        <fullName evidence="8">Membrane protein involved in the export of O-antigen and teichoic acid</fullName>
    </submittedName>
</protein>
<evidence type="ECO:0000256" key="6">
    <source>
        <dbReference type="ARBA" id="ARBA00023136"/>
    </source>
</evidence>
<accession>A0A1H0RBK3</accession>
<dbReference type="CDD" id="cd13127">
    <property type="entry name" value="MATE_tuaB_like"/>
    <property type="match status" value="1"/>
</dbReference>
<keyword evidence="9" id="KW-1185">Reference proteome</keyword>
<feature type="transmembrane region" description="Helical" evidence="7">
    <location>
        <begin position="78"/>
        <end position="101"/>
    </location>
</feature>
<evidence type="ECO:0000256" key="5">
    <source>
        <dbReference type="ARBA" id="ARBA00022989"/>
    </source>
</evidence>
<feature type="transmembrane region" description="Helical" evidence="7">
    <location>
        <begin position="142"/>
        <end position="163"/>
    </location>
</feature>
<feature type="transmembrane region" description="Helical" evidence="7">
    <location>
        <begin position="292"/>
        <end position="314"/>
    </location>
</feature>
<feature type="transmembrane region" description="Helical" evidence="7">
    <location>
        <begin position="412"/>
        <end position="430"/>
    </location>
</feature>
<keyword evidence="6 7" id="KW-0472">Membrane</keyword>
<evidence type="ECO:0000256" key="3">
    <source>
        <dbReference type="ARBA" id="ARBA00022475"/>
    </source>
</evidence>
<gene>
    <name evidence="8" type="ORF">SAMN04489867_1908</name>
</gene>
<name>A0A1H0RBK3_9MICO</name>
<comment type="subcellular location">
    <subcellularLocation>
        <location evidence="1">Cell membrane</location>
        <topology evidence="1">Multi-pass membrane protein</topology>
    </subcellularLocation>
</comment>
<dbReference type="Proteomes" id="UP000199077">
    <property type="component" value="Chromosome I"/>
</dbReference>
<feature type="transmembrane region" description="Helical" evidence="7">
    <location>
        <begin position="442"/>
        <end position="461"/>
    </location>
</feature>
<feature type="transmembrane region" description="Helical" evidence="7">
    <location>
        <begin position="362"/>
        <end position="392"/>
    </location>
</feature>
<keyword evidence="3" id="KW-1003">Cell membrane</keyword>
<keyword evidence="4 7" id="KW-0812">Transmembrane</keyword>
<dbReference type="EMBL" id="LT629711">
    <property type="protein sequence ID" value="SDP26913.1"/>
    <property type="molecule type" value="Genomic_DNA"/>
</dbReference>
<organism evidence="8 9">
    <name type="scientific">Pedococcus dokdonensis</name>
    <dbReference type="NCBI Taxonomy" id="443156"/>
    <lineage>
        <taxon>Bacteria</taxon>
        <taxon>Bacillati</taxon>
        <taxon>Actinomycetota</taxon>
        <taxon>Actinomycetes</taxon>
        <taxon>Micrococcales</taxon>
        <taxon>Intrasporangiaceae</taxon>
        <taxon>Pedococcus</taxon>
    </lineage>
</organism>
<dbReference type="PANTHER" id="PTHR30250:SF10">
    <property type="entry name" value="LIPOPOLYSACCHARIDE BIOSYNTHESIS PROTEIN WZXC"/>
    <property type="match status" value="1"/>
</dbReference>
<dbReference type="AlphaFoldDB" id="A0A1H0RBK3"/>
<feature type="transmembrane region" description="Helical" evidence="7">
    <location>
        <begin position="113"/>
        <end position="135"/>
    </location>
</feature>
<dbReference type="InterPro" id="IPR050833">
    <property type="entry name" value="Poly_Biosynth_Transport"/>
</dbReference>
<evidence type="ECO:0000313" key="9">
    <source>
        <dbReference type="Proteomes" id="UP000199077"/>
    </source>
</evidence>
<evidence type="ECO:0000256" key="4">
    <source>
        <dbReference type="ARBA" id="ARBA00022692"/>
    </source>
</evidence>
<evidence type="ECO:0000256" key="1">
    <source>
        <dbReference type="ARBA" id="ARBA00004651"/>
    </source>
</evidence>
<dbReference type="STRING" id="443156.SAMN04489867_1908"/>
<proteinExistence type="inferred from homology"/>